<dbReference type="HAMAP" id="MF_00109">
    <property type="entry name" value="Shikimate_kinase"/>
    <property type="match status" value="1"/>
</dbReference>
<keyword evidence="1" id="KW-0479">Metal-binding</keyword>
<feature type="binding site" evidence="1">
    <location>
        <position position="16"/>
    </location>
    <ligand>
        <name>Mg(2+)</name>
        <dbReference type="ChEBI" id="CHEBI:18420"/>
    </ligand>
</feature>
<gene>
    <name evidence="1" type="primary">aroK</name>
    <name evidence="2" type="ORF">H9757_06985</name>
</gene>
<keyword evidence="1" id="KW-0460">Magnesium</keyword>
<accession>A0A9D2SYH4</accession>
<feature type="binding site" evidence="1">
    <location>
        <begin position="12"/>
        <end position="17"/>
    </location>
    <ligand>
        <name>ATP</name>
        <dbReference type="ChEBI" id="CHEBI:30616"/>
    </ligand>
</feature>
<comment type="similarity">
    <text evidence="1">Belongs to the shikimate kinase family.</text>
</comment>
<dbReference type="PANTHER" id="PTHR43515:SF1">
    <property type="entry name" value="THREONINE SYNTHASE-LIKE 1"/>
    <property type="match status" value="1"/>
</dbReference>
<comment type="function">
    <text evidence="1">Catalyzes the specific phosphorylation of the 3-hydroxyl group of shikimic acid using ATP as a cosubstrate.</text>
</comment>
<dbReference type="Pfam" id="PF01202">
    <property type="entry name" value="SKI"/>
    <property type="match status" value="1"/>
</dbReference>
<protein>
    <recommendedName>
        <fullName evidence="1">Shikimate kinase</fullName>
        <shortName evidence="1">SK</shortName>
        <ecNumber evidence="1">2.7.1.71</ecNumber>
    </recommendedName>
</protein>
<dbReference type="EMBL" id="DWWK01000101">
    <property type="protein sequence ID" value="HJC38791.1"/>
    <property type="molecule type" value="Genomic_DNA"/>
</dbReference>
<evidence type="ECO:0000313" key="3">
    <source>
        <dbReference type="Proteomes" id="UP000823894"/>
    </source>
</evidence>
<feature type="binding site" evidence="1">
    <location>
        <position position="34"/>
    </location>
    <ligand>
        <name>substrate</name>
    </ligand>
</feature>
<dbReference type="GO" id="GO:0008652">
    <property type="term" value="P:amino acid biosynthetic process"/>
    <property type="evidence" value="ECO:0007669"/>
    <property type="project" value="UniProtKB-KW"/>
</dbReference>
<comment type="caution">
    <text evidence="2">The sequence shown here is derived from an EMBL/GenBank/DDBJ whole genome shotgun (WGS) entry which is preliminary data.</text>
</comment>
<sequence>MKDNLIFIGMPAVGKSTVGIVVAKRLGMRFVDADLLIQEQEKKLLREIIAEVGEEGFLKIENQVNAEVEAENSVISPGGSVVYCEEAMRHYKEIGTIVYLKASYQTIKRRIRNPKKRGVVLREGQSLRDLYNERVPYFEKYADITVCEDGCRIEETIENVINAVERYKKRLDK</sequence>
<feature type="binding site" evidence="1">
    <location>
        <position position="117"/>
    </location>
    <ligand>
        <name>ATP</name>
        <dbReference type="ChEBI" id="CHEBI:30616"/>
    </ligand>
</feature>
<name>A0A9D2SYH4_9FIRM</name>
<proteinExistence type="inferred from homology"/>
<dbReference type="GO" id="GO:0000287">
    <property type="term" value="F:magnesium ion binding"/>
    <property type="evidence" value="ECO:0007669"/>
    <property type="project" value="UniProtKB-UniRule"/>
</dbReference>
<dbReference type="GO" id="GO:0009073">
    <property type="term" value="P:aromatic amino acid family biosynthetic process"/>
    <property type="evidence" value="ECO:0007669"/>
    <property type="project" value="UniProtKB-KW"/>
</dbReference>
<keyword evidence="1" id="KW-0547">Nucleotide-binding</keyword>
<comment type="caution">
    <text evidence="1">Lacks conserved residue(s) required for the propagation of feature annotation.</text>
</comment>
<keyword evidence="1" id="KW-0028">Amino-acid biosynthesis</keyword>
<evidence type="ECO:0000256" key="1">
    <source>
        <dbReference type="HAMAP-Rule" id="MF_00109"/>
    </source>
</evidence>
<dbReference type="InterPro" id="IPR027417">
    <property type="entry name" value="P-loop_NTPase"/>
</dbReference>
<dbReference type="Gene3D" id="3.40.50.300">
    <property type="entry name" value="P-loop containing nucleotide triphosphate hydrolases"/>
    <property type="match status" value="1"/>
</dbReference>
<evidence type="ECO:0000313" key="2">
    <source>
        <dbReference type="EMBL" id="HJC38791.1"/>
    </source>
</evidence>
<dbReference type="GO" id="GO:0005524">
    <property type="term" value="F:ATP binding"/>
    <property type="evidence" value="ECO:0007669"/>
    <property type="project" value="UniProtKB-UniRule"/>
</dbReference>
<dbReference type="GO" id="GO:0009423">
    <property type="term" value="P:chorismate biosynthetic process"/>
    <property type="evidence" value="ECO:0007669"/>
    <property type="project" value="UniProtKB-UniRule"/>
</dbReference>
<dbReference type="SUPFAM" id="SSF52540">
    <property type="entry name" value="P-loop containing nucleoside triphosphate hydrolases"/>
    <property type="match status" value="1"/>
</dbReference>
<feature type="binding site" evidence="1">
    <location>
        <position position="134"/>
    </location>
    <ligand>
        <name>substrate</name>
    </ligand>
</feature>
<dbReference type="Proteomes" id="UP000823894">
    <property type="component" value="Unassembled WGS sequence"/>
</dbReference>
<dbReference type="EC" id="2.7.1.71" evidence="1"/>
<feature type="binding site" evidence="1">
    <location>
        <position position="79"/>
    </location>
    <ligand>
        <name>substrate</name>
    </ligand>
</feature>
<organism evidence="2 3">
    <name type="scientific">Candidatus Mediterraneibacter faecigallinarum</name>
    <dbReference type="NCBI Taxonomy" id="2838669"/>
    <lineage>
        <taxon>Bacteria</taxon>
        <taxon>Bacillati</taxon>
        <taxon>Bacillota</taxon>
        <taxon>Clostridia</taxon>
        <taxon>Lachnospirales</taxon>
        <taxon>Lachnospiraceae</taxon>
        <taxon>Mediterraneibacter</taxon>
    </lineage>
</organism>
<comment type="catalytic activity">
    <reaction evidence="1">
        <text>shikimate + ATP = 3-phosphoshikimate + ADP + H(+)</text>
        <dbReference type="Rhea" id="RHEA:13121"/>
        <dbReference type="ChEBI" id="CHEBI:15378"/>
        <dbReference type="ChEBI" id="CHEBI:30616"/>
        <dbReference type="ChEBI" id="CHEBI:36208"/>
        <dbReference type="ChEBI" id="CHEBI:145989"/>
        <dbReference type="ChEBI" id="CHEBI:456216"/>
        <dbReference type="EC" id="2.7.1.71"/>
    </reaction>
</comment>
<reference evidence="2" key="1">
    <citation type="journal article" date="2021" name="PeerJ">
        <title>Extensive microbial diversity within the chicken gut microbiome revealed by metagenomics and culture.</title>
        <authorList>
            <person name="Gilroy R."/>
            <person name="Ravi A."/>
            <person name="Getino M."/>
            <person name="Pursley I."/>
            <person name="Horton D.L."/>
            <person name="Alikhan N.F."/>
            <person name="Baker D."/>
            <person name="Gharbi K."/>
            <person name="Hall N."/>
            <person name="Watson M."/>
            <person name="Adriaenssens E.M."/>
            <person name="Foster-Nyarko E."/>
            <person name="Jarju S."/>
            <person name="Secka A."/>
            <person name="Antonio M."/>
            <person name="Oren A."/>
            <person name="Chaudhuri R.R."/>
            <person name="La Ragione R."/>
            <person name="Hildebrand F."/>
            <person name="Pallen M.J."/>
        </authorList>
    </citation>
    <scope>NUCLEOTIDE SEQUENCE</scope>
    <source>
        <strain evidence="2">ChiGjej1B1-1692</strain>
    </source>
</reference>
<dbReference type="AlphaFoldDB" id="A0A9D2SYH4"/>
<dbReference type="GO" id="GO:0004765">
    <property type="term" value="F:shikimate kinase activity"/>
    <property type="evidence" value="ECO:0007669"/>
    <property type="project" value="UniProtKB-UniRule"/>
</dbReference>
<keyword evidence="1" id="KW-0067">ATP-binding</keyword>
<keyword evidence="1" id="KW-0808">Transferase</keyword>
<dbReference type="GO" id="GO:0005737">
    <property type="term" value="C:cytoplasm"/>
    <property type="evidence" value="ECO:0007669"/>
    <property type="project" value="UniProtKB-SubCell"/>
</dbReference>
<dbReference type="InterPro" id="IPR031322">
    <property type="entry name" value="Shikimate/glucono_kinase"/>
</dbReference>
<keyword evidence="1 2" id="KW-0418">Kinase</keyword>
<dbReference type="CDD" id="cd00464">
    <property type="entry name" value="SK"/>
    <property type="match status" value="1"/>
</dbReference>
<reference evidence="2" key="2">
    <citation type="submission" date="2021-04" db="EMBL/GenBank/DDBJ databases">
        <authorList>
            <person name="Gilroy R."/>
        </authorList>
    </citation>
    <scope>NUCLEOTIDE SEQUENCE</scope>
    <source>
        <strain evidence="2">ChiGjej1B1-1692</strain>
    </source>
</reference>
<comment type="subunit">
    <text evidence="1">Monomer.</text>
</comment>
<dbReference type="InterPro" id="IPR000623">
    <property type="entry name" value="Shikimate_kinase/TSH1"/>
</dbReference>
<comment type="subcellular location">
    <subcellularLocation>
        <location evidence="1">Cytoplasm</location>
    </subcellularLocation>
</comment>
<keyword evidence="1" id="KW-0057">Aromatic amino acid biosynthesis</keyword>
<comment type="pathway">
    <text evidence="1">Metabolic intermediate biosynthesis; chorismate biosynthesis; chorismate from D-erythrose 4-phosphate and phosphoenolpyruvate: step 5/7.</text>
</comment>
<dbReference type="PRINTS" id="PR01100">
    <property type="entry name" value="SHIKIMTKNASE"/>
</dbReference>
<keyword evidence="1" id="KW-0963">Cytoplasm</keyword>
<dbReference type="PANTHER" id="PTHR43515">
    <property type="entry name" value="THREONINE SYNTHASE-LIKE 1"/>
    <property type="match status" value="1"/>
</dbReference>
<comment type="cofactor">
    <cofactor evidence="1">
        <name>Mg(2+)</name>
        <dbReference type="ChEBI" id="CHEBI:18420"/>
    </cofactor>
    <text evidence="1">Binds 1 Mg(2+) ion per subunit.</text>
</comment>